<dbReference type="InterPro" id="IPR035906">
    <property type="entry name" value="MetI-like_sf"/>
</dbReference>
<feature type="domain" description="ABC transmembrane type-1" evidence="8">
    <location>
        <begin position="68"/>
        <end position="292"/>
    </location>
</feature>
<keyword evidence="5 7" id="KW-1133">Transmembrane helix</keyword>
<evidence type="ECO:0000256" key="1">
    <source>
        <dbReference type="ARBA" id="ARBA00004651"/>
    </source>
</evidence>
<keyword evidence="10" id="KW-1185">Reference proteome</keyword>
<comment type="caution">
    <text evidence="9">The sequence shown here is derived from an EMBL/GenBank/DDBJ whole genome shotgun (WGS) entry which is preliminary data.</text>
</comment>
<protein>
    <submittedName>
        <fullName evidence="9">ABC transporter permease</fullName>
    </submittedName>
</protein>
<reference evidence="9 10" key="1">
    <citation type="submission" date="2018-01" db="EMBL/GenBank/DDBJ databases">
        <title>Draft genome sequence of Sphaerisporangium sp. 7K107.</title>
        <authorList>
            <person name="Sahin N."/>
            <person name="Saygin H."/>
            <person name="Ay H."/>
        </authorList>
    </citation>
    <scope>NUCLEOTIDE SEQUENCE [LARGE SCALE GENOMIC DNA]</scope>
    <source>
        <strain evidence="9 10">7K107</strain>
    </source>
</reference>
<dbReference type="InterPro" id="IPR051393">
    <property type="entry name" value="ABC_transporter_permease"/>
</dbReference>
<dbReference type="CDD" id="cd06261">
    <property type="entry name" value="TM_PBP2"/>
    <property type="match status" value="1"/>
</dbReference>
<dbReference type="GO" id="GO:0055085">
    <property type="term" value="P:transmembrane transport"/>
    <property type="evidence" value="ECO:0007669"/>
    <property type="project" value="InterPro"/>
</dbReference>
<sequence length="303" mass="33236">MRKTHQRRVIIGFLAAPVLLYTVFVASPYVQAFYIALTDWRGLSAEIGLIGLGNFTELFGDPVFWQALRNNLLLLVTLPIVTIGVGLFLAFMLNAAGGPRSGEIRGVRGAKFYRVVYFFPYVLSIAIIGVLWKNIYNPINGLLNGALRAVGLEEVQPSWLGDERLAFWAVLAVLVWNGIGFYVVLFTAGIKAIPASLLEAAVLDGASRTQVFFRITIPLIWENIRTAAVYLGIAALDAFAVVQIMTGGGPNDSTQVGSFYLYQNAFSYGRFGYASAMGVVLFVVTLALSAFTLRATRKERIEF</sequence>
<dbReference type="Gene3D" id="1.10.3720.10">
    <property type="entry name" value="MetI-like"/>
    <property type="match status" value="1"/>
</dbReference>
<dbReference type="SUPFAM" id="SSF161098">
    <property type="entry name" value="MetI-like"/>
    <property type="match status" value="1"/>
</dbReference>
<evidence type="ECO:0000259" key="8">
    <source>
        <dbReference type="PROSITE" id="PS50928"/>
    </source>
</evidence>
<comment type="similarity">
    <text evidence="7">Belongs to the binding-protein-dependent transport system permease family.</text>
</comment>
<evidence type="ECO:0000256" key="2">
    <source>
        <dbReference type="ARBA" id="ARBA00022448"/>
    </source>
</evidence>
<evidence type="ECO:0000256" key="7">
    <source>
        <dbReference type="RuleBase" id="RU363032"/>
    </source>
</evidence>
<dbReference type="EMBL" id="POUA01000037">
    <property type="protein sequence ID" value="PZG52069.1"/>
    <property type="molecule type" value="Genomic_DNA"/>
</dbReference>
<dbReference type="PANTHER" id="PTHR30193">
    <property type="entry name" value="ABC TRANSPORTER PERMEASE PROTEIN"/>
    <property type="match status" value="1"/>
</dbReference>
<dbReference type="AlphaFoldDB" id="A0A2W2HAZ1"/>
<dbReference type="Pfam" id="PF00528">
    <property type="entry name" value="BPD_transp_1"/>
    <property type="match status" value="1"/>
</dbReference>
<dbReference type="Proteomes" id="UP000248544">
    <property type="component" value="Unassembled WGS sequence"/>
</dbReference>
<name>A0A2W2HAZ1_9ACTN</name>
<keyword evidence="6 7" id="KW-0472">Membrane</keyword>
<evidence type="ECO:0000256" key="5">
    <source>
        <dbReference type="ARBA" id="ARBA00022989"/>
    </source>
</evidence>
<feature type="transmembrane region" description="Helical" evidence="7">
    <location>
        <begin position="112"/>
        <end position="132"/>
    </location>
</feature>
<dbReference type="PROSITE" id="PS50928">
    <property type="entry name" value="ABC_TM1"/>
    <property type="match status" value="1"/>
</dbReference>
<organism evidence="9 10">
    <name type="scientific">Spongiactinospora gelatinilytica</name>
    <dbReference type="NCBI Taxonomy" id="2666298"/>
    <lineage>
        <taxon>Bacteria</taxon>
        <taxon>Bacillati</taxon>
        <taxon>Actinomycetota</taxon>
        <taxon>Actinomycetes</taxon>
        <taxon>Streptosporangiales</taxon>
        <taxon>Streptosporangiaceae</taxon>
        <taxon>Spongiactinospora</taxon>
    </lineage>
</organism>
<dbReference type="RefSeq" id="WP_111166356.1">
    <property type="nucleotide sequence ID" value="NZ_POUA01000037.1"/>
</dbReference>
<gene>
    <name evidence="9" type="ORF">C1I98_07520</name>
</gene>
<keyword evidence="4 7" id="KW-0812">Transmembrane</keyword>
<dbReference type="InterPro" id="IPR000515">
    <property type="entry name" value="MetI-like"/>
</dbReference>
<proteinExistence type="inferred from homology"/>
<evidence type="ECO:0000313" key="9">
    <source>
        <dbReference type="EMBL" id="PZG52069.1"/>
    </source>
</evidence>
<comment type="subcellular location">
    <subcellularLocation>
        <location evidence="1 7">Cell membrane</location>
        <topology evidence="1 7">Multi-pass membrane protein</topology>
    </subcellularLocation>
</comment>
<keyword evidence="3" id="KW-1003">Cell membrane</keyword>
<feature type="transmembrane region" description="Helical" evidence="7">
    <location>
        <begin position="227"/>
        <end position="246"/>
    </location>
</feature>
<feature type="transmembrane region" description="Helical" evidence="7">
    <location>
        <begin position="165"/>
        <end position="188"/>
    </location>
</feature>
<evidence type="ECO:0000256" key="4">
    <source>
        <dbReference type="ARBA" id="ARBA00022692"/>
    </source>
</evidence>
<keyword evidence="2 7" id="KW-0813">Transport</keyword>
<dbReference type="PANTHER" id="PTHR30193:SF41">
    <property type="entry name" value="DIACETYLCHITOBIOSE UPTAKE SYSTEM PERMEASE PROTEIN NGCF"/>
    <property type="match status" value="1"/>
</dbReference>
<feature type="transmembrane region" description="Helical" evidence="7">
    <location>
        <begin position="72"/>
        <end position="91"/>
    </location>
</feature>
<accession>A0A2W2HAZ1</accession>
<dbReference type="GO" id="GO:0005886">
    <property type="term" value="C:plasma membrane"/>
    <property type="evidence" value="ECO:0007669"/>
    <property type="project" value="UniProtKB-SubCell"/>
</dbReference>
<evidence type="ECO:0000256" key="6">
    <source>
        <dbReference type="ARBA" id="ARBA00023136"/>
    </source>
</evidence>
<evidence type="ECO:0000256" key="3">
    <source>
        <dbReference type="ARBA" id="ARBA00022475"/>
    </source>
</evidence>
<evidence type="ECO:0000313" key="10">
    <source>
        <dbReference type="Proteomes" id="UP000248544"/>
    </source>
</evidence>
<feature type="transmembrane region" description="Helical" evidence="7">
    <location>
        <begin position="271"/>
        <end position="293"/>
    </location>
</feature>